<dbReference type="Gene3D" id="3.30.70.100">
    <property type="match status" value="1"/>
</dbReference>
<organism evidence="2 3">
    <name type="scientific">Neorhizobium alkalisoli</name>
    <dbReference type="NCBI Taxonomy" id="528178"/>
    <lineage>
        <taxon>Bacteria</taxon>
        <taxon>Pseudomonadati</taxon>
        <taxon>Pseudomonadota</taxon>
        <taxon>Alphaproteobacteria</taxon>
        <taxon>Hyphomicrobiales</taxon>
        <taxon>Rhizobiaceae</taxon>
        <taxon>Rhizobium/Agrobacterium group</taxon>
        <taxon>Neorhizobium</taxon>
    </lineage>
</organism>
<dbReference type="OrthoDB" id="9812192at2"/>
<keyword evidence="2" id="KW-0503">Monooxygenase</keyword>
<dbReference type="GO" id="GO:0004497">
    <property type="term" value="F:monooxygenase activity"/>
    <property type="evidence" value="ECO:0007669"/>
    <property type="project" value="UniProtKB-KW"/>
</dbReference>
<dbReference type="Pfam" id="PF03992">
    <property type="entry name" value="ABM"/>
    <property type="match status" value="1"/>
</dbReference>
<sequence>MTGPVKVFAILTALEGKAADLEALLRSMAEPSRAEEGNLRYDLWQEADNPSRFVLDELYRDVDAAAAHRTSPHYQRYLSAIGDLAVRMPIVVKSVDVAQP</sequence>
<dbReference type="InterPro" id="IPR050744">
    <property type="entry name" value="AI-2_Isomerase_LsrG"/>
</dbReference>
<evidence type="ECO:0000259" key="1">
    <source>
        <dbReference type="PROSITE" id="PS51725"/>
    </source>
</evidence>
<accession>A0A561Q7Z2</accession>
<dbReference type="InterPro" id="IPR011008">
    <property type="entry name" value="Dimeric_a/b-barrel"/>
</dbReference>
<evidence type="ECO:0000313" key="2">
    <source>
        <dbReference type="EMBL" id="TWF46457.1"/>
    </source>
</evidence>
<proteinExistence type="predicted"/>
<dbReference type="EMBL" id="VIWP01000014">
    <property type="protein sequence ID" value="TWF46457.1"/>
    <property type="molecule type" value="Genomic_DNA"/>
</dbReference>
<dbReference type="PROSITE" id="PS51725">
    <property type="entry name" value="ABM"/>
    <property type="match status" value="1"/>
</dbReference>
<keyword evidence="2" id="KW-0560">Oxidoreductase</keyword>
<dbReference type="RefSeq" id="WP_145643093.1">
    <property type="nucleotide sequence ID" value="NZ_VIWP01000014.1"/>
</dbReference>
<dbReference type="PANTHER" id="PTHR33336:SF3">
    <property type="entry name" value="ABM DOMAIN-CONTAINING PROTEIN"/>
    <property type="match status" value="1"/>
</dbReference>
<gene>
    <name evidence="2" type="ORF">FHW37_11426</name>
</gene>
<feature type="domain" description="ABM" evidence="1">
    <location>
        <begin position="5"/>
        <end position="93"/>
    </location>
</feature>
<evidence type="ECO:0000313" key="3">
    <source>
        <dbReference type="Proteomes" id="UP000320653"/>
    </source>
</evidence>
<dbReference type="AlphaFoldDB" id="A0A561Q7Z2"/>
<keyword evidence="3" id="KW-1185">Reference proteome</keyword>
<dbReference type="SUPFAM" id="SSF54909">
    <property type="entry name" value="Dimeric alpha+beta barrel"/>
    <property type="match status" value="1"/>
</dbReference>
<comment type="caution">
    <text evidence="2">The sequence shown here is derived from an EMBL/GenBank/DDBJ whole genome shotgun (WGS) entry which is preliminary data.</text>
</comment>
<dbReference type="PANTHER" id="PTHR33336">
    <property type="entry name" value="QUINOL MONOOXYGENASE YGIN-RELATED"/>
    <property type="match status" value="1"/>
</dbReference>
<dbReference type="Proteomes" id="UP000320653">
    <property type="component" value="Unassembled WGS sequence"/>
</dbReference>
<reference evidence="2 3" key="1">
    <citation type="submission" date="2019-06" db="EMBL/GenBank/DDBJ databases">
        <title>Sorghum-associated microbial communities from plants grown in Nebraska, USA.</title>
        <authorList>
            <person name="Schachtman D."/>
        </authorList>
    </citation>
    <scope>NUCLEOTIDE SEQUENCE [LARGE SCALE GENOMIC DNA]</scope>
    <source>
        <strain evidence="2 3">1225</strain>
    </source>
</reference>
<name>A0A561Q7Z2_9HYPH</name>
<protein>
    <submittedName>
        <fullName evidence="2">Quinol monooxygenase YgiN</fullName>
    </submittedName>
</protein>
<dbReference type="InterPro" id="IPR007138">
    <property type="entry name" value="ABM_dom"/>
</dbReference>